<dbReference type="InterPro" id="IPR036390">
    <property type="entry name" value="WH_DNA-bd_sf"/>
</dbReference>
<dbReference type="InterPro" id="IPR016159">
    <property type="entry name" value="Cullin_repeat-like_dom_sf"/>
</dbReference>
<evidence type="ECO:0000313" key="15">
    <source>
        <dbReference type="Proteomes" id="UP000277580"/>
    </source>
</evidence>
<dbReference type="Pfam" id="PF00888">
    <property type="entry name" value="Cullin"/>
    <property type="match status" value="1"/>
</dbReference>
<dbReference type="GO" id="GO:0005737">
    <property type="term" value="C:cytoplasm"/>
    <property type="evidence" value="ECO:0007669"/>
    <property type="project" value="UniProtKB-SubCell"/>
</dbReference>
<dbReference type="FunFam" id="1.20.1310.10:FF:000007">
    <property type="entry name" value="Cullin 1"/>
    <property type="match status" value="1"/>
</dbReference>
<dbReference type="FunCoup" id="A0A3N4L142">
    <property type="interactions" value="1024"/>
</dbReference>
<gene>
    <name evidence="14" type="ORF">P167DRAFT_488795</name>
</gene>
<keyword evidence="9" id="KW-0131">Cell cycle</keyword>
<dbReference type="GO" id="GO:0031146">
    <property type="term" value="P:SCF-dependent proteasomal ubiquitin-dependent protein catabolic process"/>
    <property type="evidence" value="ECO:0007669"/>
    <property type="project" value="UniProtKB-ARBA"/>
</dbReference>
<evidence type="ECO:0000256" key="9">
    <source>
        <dbReference type="ARBA" id="ARBA00023306"/>
    </source>
</evidence>
<evidence type="ECO:0000256" key="3">
    <source>
        <dbReference type="ARBA" id="ARBA00006019"/>
    </source>
</evidence>
<keyword evidence="15" id="KW-1185">Reference proteome</keyword>
<evidence type="ECO:0000256" key="7">
    <source>
        <dbReference type="ARBA" id="ARBA00022786"/>
    </source>
</evidence>
<dbReference type="AlphaFoldDB" id="A0A3N4L142"/>
<dbReference type="Proteomes" id="UP000277580">
    <property type="component" value="Unassembled WGS sequence"/>
</dbReference>
<sequence length="771" mass="88862">MQPKTPNREDLVQTWAYLEEGVEKIMKDLNSGVDMNTYMGVYTAVHNFCTSQKAVNSSPQTLQNNGAVHRGAHLLGEDLYNNLIGYLSRHLGTLKTDSESHADEALLAFYIREWDRYTTAAKYINHLFRYLNRHWVKREMDEGKKNIYDVYTLHLVRWRCDLFDHVQKHVMDGVLKLVEKQRNGETIETAMVKSIVDSFVSLGLDESDSSKSTLDVYRKFFEKPFLEATTLYYQMESKQFVAENSVVEYMKKAETRLNEEEGRVQMYLHPDIFQPLMKTCQKVLIQEHASLLREEFQVLLDNDRQSDLQRMYNLLSRIPDGLDPLRTKFEAHVRRAGLSAVDKIADEGGDNLEPKIYVDALLEVHAQYKNLVDVAFKSEAEFVRSLDNACREFVNRNKVCKSASTKSPELLAKYADSLLRKSAKSAEEADLENKLTAIMTVFKYVEDKDVFQKFYSKMLAKRLVNFTSASDDAETSMIGKLKEACGFEYTNKLQRMFQDMQISKDLNDSYKAWLEGKGESAAGGVDFTCQVLGTSFWPLNPPTTPFNIPEVIVQTYTRFVNFYNEKHNGRKLTWLWHLCKGELKASYCKATKIPYTFQVSTYQMAMLLLFNDATTVSHEEIEKSTGLSKEYLEPALMVFLKAKVLTLVAPAKKVEPGSSYALNFDFKSKKIRVNLNMAVRAEQKQEVEETHKTIEEDRKLLMQSAIVRIMKARKVLKHVVLVQETIAQIKSRFTPKIPDIKKCIDILLEKEYLERLDGERLGMFVLKVYTS</sequence>
<evidence type="ECO:0000256" key="5">
    <source>
        <dbReference type="ARBA" id="ARBA00022499"/>
    </source>
</evidence>
<evidence type="ECO:0000256" key="1">
    <source>
        <dbReference type="ARBA" id="ARBA00004496"/>
    </source>
</evidence>
<dbReference type="InterPro" id="IPR059120">
    <property type="entry name" value="Cullin-like_AB"/>
</dbReference>
<dbReference type="Pfam" id="PF26557">
    <property type="entry name" value="Cullin_AB"/>
    <property type="match status" value="1"/>
</dbReference>
<dbReference type="FunFam" id="1.20.1310.10:FF:000011">
    <property type="entry name" value="Cullin 1"/>
    <property type="match status" value="1"/>
</dbReference>
<keyword evidence="6" id="KW-0132">Cell division</keyword>
<comment type="subcellular location">
    <subcellularLocation>
        <location evidence="1">Cytoplasm</location>
    </subcellularLocation>
</comment>
<dbReference type="PROSITE" id="PS50069">
    <property type="entry name" value="CULLIN_2"/>
    <property type="match status" value="1"/>
</dbReference>
<dbReference type="FunFam" id="3.30.230.130:FF:000003">
    <property type="entry name" value="Cullin 2"/>
    <property type="match status" value="1"/>
</dbReference>
<dbReference type="FunFam" id="1.20.1310.10:FF:000029">
    <property type="entry name" value="Cullin homolog 1"/>
    <property type="match status" value="1"/>
</dbReference>
<dbReference type="Gene3D" id="1.10.10.10">
    <property type="entry name" value="Winged helix-like DNA-binding domain superfamily/Winged helix DNA-binding domain"/>
    <property type="match status" value="1"/>
</dbReference>
<keyword evidence="5" id="KW-1017">Isopeptide bond</keyword>
<comment type="pathway">
    <text evidence="2">Protein modification; protein ubiquitination.</text>
</comment>
<dbReference type="InterPro" id="IPR001373">
    <property type="entry name" value="Cullin_N"/>
</dbReference>
<dbReference type="InterPro" id="IPR036317">
    <property type="entry name" value="Cullin_homology_sf"/>
</dbReference>
<dbReference type="PANTHER" id="PTHR11932">
    <property type="entry name" value="CULLIN"/>
    <property type="match status" value="1"/>
</dbReference>
<evidence type="ECO:0000259" key="13">
    <source>
        <dbReference type="PROSITE" id="PS50069"/>
    </source>
</evidence>
<dbReference type="InterPro" id="IPR019559">
    <property type="entry name" value="Cullin_neddylation_domain"/>
</dbReference>
<protein>
    <recommendedName>
        <fullName evidence="10">Cullin-1</fullName>
    </recommendedName>
</protein>
<keyword evidence="7" id="KW-0833">Ubl conjugation pathway</keyword>
<dbReference type="Pfam" id="PF10557">
    <property type="entry name" value="Cullin_Nedd8"/>
    <property type="match status" value="1"/>
</dbReference>
<reference evidence="14 15" key="1">
    <citation type="journal article" date="2018" name="Nat. Ecol. Evol.">
        <title>Pezizomycetes genomes reveal the molecular basis of ectomycorrhizal truffle lifestyle.</title>
        <authorList>
            <person name="Murat C."/>
            <person name="Payen T."/>
            <person name="Noel B."/>
            <person name="Kuo A."/>
            <person name="Morin E."/>
            <person name="Chen J."/>
            <person name="Kohler A."/>
            <person name="Krizsan K."/>
            <person name="Balestrini R."/>
            <person name="Da Silva C."/>
            <person name="Montanini B."/>
            <person name="Hainaut M."/>
            <person name="Levati E."/>
            <person name="Barry K.W."/>
            <person name="Belfiori B."/>
            <person name="Cichocki N."/>
            <person name="Clum A."/>
            <person name="Dockter R.B."/>
            <person name="Fauchery L."/>
            <person name="Guy J."/>
            <person name="Iotti M."/>
            <person name="Le Tacon F."/>
            <person name="Lindquist E.A."/>
            <person name="Lipzen A."/>
            <person name="Malagnac F."/>
            <person name="Mello A."/>
            <person name="Molinier V."/>
            <person name="Miyauchi S."/>
            <person name="Poulain J."/>
            <person name="Riccioni C."/>
            <person name="Rubini A."/>
            <person name="Sitrit Y."/>
            <person name="Splivallo R."/>
            <person name="Traeger S."/>
            <person name="Wang M."/>
            <person name="Zifcakova L."/>
            <person name="Wipf D."/>
            <person name="Zambonelli A."/>
            <person name="Paolocci F."/>
            <person name="Nowrousian M."/>
            <person name="Ottonello S."/>
            <person name="Baldrian P."/>
            <person name="Spatafora J.W."/>
            <person name="Henrissat B."/>
            <person name="Nagy L.G."/>
            <person name="Aury J.M."/>
            <person name="Wincker P."/>
            <person name="Grigoriev I.V."/>
            <person name="Bonfante P."/>
            <person name="Martin F.M."/>
        </authorList>
    </citation>
    <scope>NUCLEOTIDE SEQUENCE [LARGE SCALE GENOMIC DNA]</scope>
    <source>
        <strain evidence="14 15">CCBAS932</strain>
    </source>
</reference>
<dbReference type="InterPro" id="IPR045093">
    <property type="entry name" value="Cullin"/>
</dbReference>
<name>A0A3N4L142_9PEZI</name>
<dbReference type="GO" id="GO:0019005">
    <property type="term" value="C:SCF ubiquitin ligase complex"/>
    <property type="evidence" value="ECO:0007669"/>
    <property type="project" value="UniProtKB-ARBA"/>
</dbReference>
<dbReference type="EMBL" id="ML119133">
    <property type="protein sequence ID" value="RPB11695.1"/>
    <property type="molecule type" value="Genomic_DNA"/>
</dbReference>
<evidence type="ECO:0000313" key="14">
    <source>
        <dbReference type="EMBL" id="RPB11695.1"/>
    </source>
</evidence>
<feature type="domain" description="Cullin family profile" evidence="13">
    <location>
        <begin position="406"/>
        <end position="640"/>
    </location>
</feature>
<evidence type="ECO:0000256" key="6">
    <source>
        <dbReference type="ARBA" id="ARBA00022618"/>
    </source>
</evidence>
<accession>A0A3N4L142</accession>
<dbReference type="SMART" id="SM00182">
    <property type="entry name" value="CULLIN"/>
    <property type="match status" value="1"/>
</dbReference>
<dbReference type="Gene3D" id="3.30.230.130">
    <property type="entry name" value="Cullin, Chain C, Domain 2"/>
    <property type="match status" value="1"/>
</dbReference>
<dbReference type="SUPFAM" id="SSF75632">
    <property type="entry name" value="Cullin homology domain"/>
    <property type="match status" value="1"/>
</dbReference>
<evidence type="ECO:0000256" key="8">
    <source>
        <dbReference type="ARBA" id="ARBA00022843"/>
    </source>
</evidence>
<dbReference type="SUPFAM" id="SSF46785">
    <property type="entry name" value="Winged helix' DNA-binding domain"/>
    <property type="match status" value="1"/>
</dbReference>
<dbReference type="Gene3D" id="1.20.1310.10">
    <property type="entry name" value="Cullin Repeats"/>
    <property type="match status" value="4"/>
</dbReference>
<evidence type="ECO:0000256" key="12">
    <source>
        <dbReference type="RuleBase" id="RU003829"/>
    </source>
</evidence>
<evidence type="ECO:0000256" key="4">
    <source>
        <dbReference type="ARBA" id="ARBA00022490"/>
    </source>
</evidence>
<evidence type="ECO:0000256" key="2">
    <source>
        <dbReference type="ARBA" id="ARBA00004906"/>
    </source>
</evidence>
<dbReference type="GO" id="GO:0031625">
    <property type="term" value="F:ubiquitin protein ligase binding"/>
    <property type="evidence" value="ECO:0007669"/>
    <property type="project" value="InterPro"/>
</dbReference>
<dbReference type="InterPro" id="IPR036388">
    <property type="entry name" value="WH-like_DNA-bd_sf"/>
</dbReference>
<evidence type="ECO:0000256" key="10">
    <source>
        <dbReference type="ARBA" id="ARBA00069612"/>
    </source>
</evidence>
<dbReference type="GO" id="GO:0051301">
    <property type="term" value="P:cell division"/>
    <property type="evidence" value="ECO:0007669"/>
    <property type="project" value="UniProtKB-KW"/>
</dbReference>
<keyword evidence="8" id="KW-0832">Ubl conjugation</keyword>
<organism evidence="14 15">
    <name type="scientific">Morchella conica CCBAS932</name>
    <dbReference type="NCBI Taxonomy" id="1392247"/>
    <lineage>
        <taxon>Eukaryota</taxon>
        <taxon>Fungi</taxon>
        <taxon>Dikarya</taxon>
        <taxon>Ascomycota</taxon>
        <taxon>Pezizomycotina</taxon>
        <taxon>Pezizomycetes</taxon>
        <taxon>Pezizales</taxon>
        <taxon>Morchellaceae</taxon>
        <taxon>Morchella</taxon>
    </lineage>
</organism>
<proteinExistence type="inferred from homology"/>
<dbReference type="SMART" id="SM00884">
    <property type="entry name" value="Cullin_Nedd8"/>
    <property type="match status" value="1"/>
</dbReference>
<dbReference type="GO" id="GO:1902531">
    <property type="term" value="P:regulation of intracellular signal transduction"/>
    <property type="evidence" value="ECO:0007669"/>
    <property type="project" value="UniProtKB-ARBA"/>
</dbReference>
<dbReference type="FunFam" id="1.10.10.10:FF:000014">
    <property type="entry name" value="Cullin 1"/>
    <property type="match status" value="1"/>
</dbReference>
<dbReference type="SUPFAM" id="SSF74788">
    <property type="entry name" value="Cullin repeat-like"/>
    <property type="match status" value="1"/>
</dbReference>
<dbReference type="FunFam" id="1.20.1310.10:FF:000026">
    <property type="entry name" value="Cullin 1"/>
    <property type="match status" value="1"/>
</dbReference>
<dbReference type="STRING" id="1392247.A0A3N4L142"/>
<keyword evidence="4" id="KW-0963">Cytoplasm</keyword>
<dbReference type="InParanoid" id="A0A3N4L142"/>
<dbReference type="InterPro" id="IPR016158">
    <property type="entry name" value="Cullin_homology"/>
</dbReference>
<comment type="similarity">
    <text evidence="3 11 12">Belongs to the cullin family.</text>
</comment>
<evidence type="ECO:0000256" key="11">
    <source>
        <dbReference type="PROSITE-ProRule" id="PRU00330"/>
    </source>
</evidence>
<dbReference type="OrthoDB" id="27073at2759"/>